<dbReference type="PANTHER" id="PTHR36154">
    <property type="entry name" value="DNA-BINDING TRANSCRIPTIONAL ACTIVATOR ALPA"/>
    <property type="match status" value="1"/>
</dbReference>
<reference evidence="1 2" key="2">
    <citation type="submission" date="2024-11" db="EMBL/GenBank/DDBJ databases">
        <title>Using genomics to understand microbial adaptation to soil warming.</title>
        <authorList>
            <person name="Deangelis K.M. PhD."/>
        </authorList>
    </citation>
    <scope>NUCLEOTIDE SEQUENCE [LARGE SCALE GENOMIC DNA]</scope>
    <source>
        <strain evidence="1 2">GAS97</strain>
    </source>
</reference>
<dbReference type="InterPro" id="IPR052931">
    <property type="entry name" value="Prophage_regulatory_activator"/>
</dbReference>
<sequence length="70" mass="8142">MNDTTESLRFMRLPEVCHKVALSRTVVYALIKEGRFPQPIKMGYASRWIESEVHGWIAERIEYSRATKGT</sequence>
<dbReference type="Gene3D" id="1.10.238.160">
    <property type="match status" value="1"/>
</dbReference>
<organism evidence="1 2">
    <name type="scientific">Caballeronia udeis</name>
    <dbReference type="NCBI Taxonomy" id="1232866"/>
    <lineage>
        <taxon>Bacteria</taxon>
        <taxon>Pseudomonadati</taxon>
        <taxon>Pseudomonadota</taxon>
        <taxon>Betaproteobacteria</taxon>
        <taxon>Burkholderiales</taxon>
        <taxon>Burkholderiaceae</taxon>
        <taxon>Caballeronia</taxon>
    </lineage>
</organism>
<proteinExistence type="predicted"/>
<dbReference type="Pfam" id="PF05930">
    <property type="entry name" value="Phage_AlpA"/>
    <property type="match status" value="1"/>
</dbReference>
<reference evidence="1 2" key="1">
    <citation type="submission" date="2024-10" db="EMBL/GenBank/DDBJ databases">
        <authorList>
            <person name="Deangelis K."/>
            <person name="Huntemann M."/>
            <person name="Clum A."/>
            <person name="Wang J."/>
            <person name="Palaniappan K."/>
            <person name="Ritter S."/>
            <person name="Chen I.-M."/>
            <person name="Stamatis D."/>
            <person name="Reddy T."/>
            <person name="O'Malley R."/>
            <person name="Daum C."/>
            <person name="Ng V."/>
            <person name="Ivanova N."/>
            <person name="Kyrpides N."/>
            <person name="Woyke T."/>
        </authorList>
    </citation>
    <scope>NUCLEOTIDE SEQUENCE [LARGE SCALE GENOMIC DNA]</scope>
    <source>
        <strain evidence="1 2">GAS97</strain>
    </source>
</reference>
<dbReference type="InterPro" id="IPR010260">
    <property type="entry name" value="AlpA"/>
</dbReference>
<gene>
    <name evidence="1" type="ORF">ABH943_008087</name>
</gene>
<evidence type="ECO:0000313" key="2">
    <source>
        <dbReference type="Proteomes" id="UP001620514"/>
    </source>
</evidence>
<protein>
    <submittedName>
        <fullName evidence="1">Prophage regulatory protein</fullName>
    </submittedName>
</protein>
<name>A0ABW8MWE6_9BURK</name>
<accession>A0ABW8MWE6</accession>
<dbReference type="PANTHER" id="PTHR36154:SF1">
    <property type="entry name" value="DNA-BINDING TRANSCRIPTIONAL ACTIVATOR ALPA"/>
    <property type="match status" value="1"/>
</dbReference>
<keyword evidence="2" id="KW-1185">Reference proteome</keyword>
<dbReference type="RefSeq" id="WP_404614059.1">
    <property type="nucleotide sequence ID" value="NZ_JBIYDN010000042.1"/>
</dbReference>
<dbReference type="Proteomes" id="UP001620514">
    <property type="component" value="Unassembled WGS sequence"/>
</dbReference>
<evidence type="ECO:0000313" key="1">
    <source>
        <dbReference type="EMBL" id="MFK4448044.1"/>
    </source>
</evidence>
<dbReference type="EMBL" id="JBIYDN010000042">
    <property type="protein sequence ID" value="MFK4448044.1"/>
    <property type="molecule type" value="Genomic_DNA"/>
</dbReference>
<comment type="caution">
    <text evidence="1">The sequence shown here is derived from an EMBL/GenBank/DDBJ whole genome shotgun (WGS) entry which is preliminary data.</text>
</comment>